<dbReference type="RefSeq" id="WP_051589599.1">
    <property type="nucleotide sequence ID" value="NZ_CP007514.1"/>
</dbReference>
<sequence length="212" mass="22687">MGDNGTRLAVGAVVVASLAAAVLAFALYAGSRTPGDTSPETGFARDMLVHHAQAVEMATIVADRTEDERIETLATDMVLTQQAQIGQMQGWLADWGLSQVGPEPQMAWMGHALDDGERMPGMASPEELAELREASPEQADTLFLQLMISHHRSAIPMAEAALERTDRPAVTRLAEAIRDAQEGEISLMEDLLAERDAPVPEGGDGHGDHSSH</sequence>
<reference evidence="3" key="2">
    <citation type="submission" date="2023-11" db="EMBL/GenBank/DDBJ databases">
        <title>MicrobeMod: A computational toolkit for identifying prokaryotic methylation and restriction-modification with nanopore sequencing.</title>
        <authorList>
            <person name="Crits-Christoph A."/>
            <person name="Kang S.C."/>
            <person name="Lee H."/>
            <person name="Ostrov N."/>
        </authorList>
    </citation>
    <scope>NUCLEOTIDE SEQUENCE</scope>
    <source>
        <strain evidence="3">ATCC 51242</strain>
    </source>
</reference>
<name>A0A023X4I7_RUBRA</name>
<dbReference type="InterPro" id="IPR012347">
    <property type="entry name" value="Ferritin-like"/>
</dbReference>
<dbReference type="KEGG" id="rrd:RradSPS_1686"/>
<gene>
    <name evidence="2" type="ORF">RradSPS_1686</name>
    <name evidence="3" type="ORF">SIL72_10090</name>
</gene>
<dbReference type="InterPro" id="IPR005183">
    <property type="entry name" value="DUF305_CopM-like"/>
</dbReference>
<dbReference type="PANTHER" id="PTHR36933:SF1">
    <property type="entry name" value="SLL0788 PROTEIN"/>
    <property type="match status" value="1"/>
</dbReference>
<dbReference type="EMBL" id="JAWXXX010000001">
    <property type="protein sequence ID" value="MDX5894375.1"/>
    <property type="molecule type" value="Genomic_DNA"/>
</dbReference>
<dbReference type="STRING" id="42256.RradSPS_1686"/>
<dbReference type="Proteomes" id="UP001281130">
    <property type="component" value="Unassembled WGS sequence"/>
</dbReference>
<dbReference type="EMBL" id="CP007514">
    <property type="protein sequence ID" value="AHY46969.1"/>
    <property type="molecule type" value="Genomic_DNA"/>
</dbReference>
<proteinExistence type="predicted"/>
<evidence type="ECO:0000259" key="1">
    <source>
        <dbReference type="Pfam" id="PF03713"/>
    </source>
</evidence>
<dbReference type="Pfam" id="PF03713">
    <property type="entry name" value="DUF305"/>
    <property type="match status" value="1"/>
</dbReference>
<evidence type="ECO:0000313" key="4">
    <source>
        <dbReference type="Proteomes" id="UP000025229"/>
    </source>
</evidence>
<dbReference type="AlphaFoldDB" id="A0A023X4I7"/>
<accession>A0A023X4I7</accession>
<dbReference type="HOGENOM" id="CLU_074343_0_0_11"/>
<dbReference type="eggNOG" id="COG3544">
    <property type="taxonomic scope" value="Bacteria"/>
</dbReference>
<reference evidence="2 4" key="1">
    <citation type="submission" date="2014-03" db="EMBL/GenBank/DDBJ databases">
        <title>Complete genome sequence of the Radio-Resistant Rubrobacter radiotolerans RSPS-4.</title>
        <authorList>
            <person name="Egas C.C."/>
            <person name="Barroso C.C."/>
            <person name="Froufe H.J.C."/>
            <person name="Pacheco J.J."/>
            <person name="Albuquerque L.L."/>
            <person name="da Costa M.M.S."/>
        </authorList>
    </citation>
    <scope>NUCLEOTIDE SEQUENCE [LARGE SCALE GENOMIC DNA]</scope>
    <source>
        <strain evidence="2 4">RSPS-4</strain>
    </source>
</reference>
<keyword evidence="4" id="KW-1185">Reference proteome</keyword>
<organism evidence="2 4">
    <name type="scientific">Rubrobacter radiotolerans</name>
    <name type="common">Arthrobacter radiotolerans</name>
    <dbReference type="NCBI Taxonomy" id="42256"/>
    <lineage>
        <taxon>Bacteria</taxon>
        <taxon>Bacillati</taxon>
        <taxon>Actinomycetota</taxon>
        <taxon>Rubrobacteria</taxon>
        <taxon>Rubrobacterales</taxon>
        <taxon>Rubrobacteraceae</taxon>
        <taxon>Rubrobacter</taxon>
    </lineage>
</organism>
<dbReference type="OrthoDB" id="26872at2"/>
<dbReference type="PATRIC" id="fig|42256.3.peg.1708"/>
<evidence type="ECO:0000313" key="3">
    <source>
        <dbReference type="EMBL" id="MDX5894375.1"/>
    </source>
</evidence>
<protein>
    <submittedName>
        <fullName evidence="3">DUF305 domain-containing protein</fullName>
    </submittedName>
</protein>
<feature type="domain" description="DUF305" evidence="1">
    <location>
        <begin position="40"/>
        <end position="192"/>
    </location>
</feature>
<evidence type="ECO:0000313" key="2">
    <source>
        <dbReference type="EMBL" id="AHY46969.1"/>
    </source>
</evidence>
<dbReference type="Proteomes" id="UP000025229">
    <property type="component" value="Chromosome"/>
</dbReference>
<dbReference type="Gene3D" id="1.20.1260.10">
    <property type="match status" value="1"/>
</dbReference>
<dbReference type="PANTHER" id="PTHR36933">
    <property type="entry name" value="SLL0788 PROTEIN"/>
    <property type="match status" value="1"/>
</dbReference>